<name>A0A420IE39_9PEZI</name>
<feature type="compositionally biased region" description="Basic and acidic residues" evidence="1">
    <location>
        <begin position="160"/>
        <end position="169"/>
    </location>
</feature>
<evidence type="ECO:0000313" key="3">
    <source>
        <dbReference type="Proteomes" id="UP000285326"/>
    </source>
</evidence>
<feature type="region of interest" description="Disordered" evidence="1">
    <location>
        <begin position="132"/>
        <end position="232"/>
    </location>
</feature>
<dbReference type="AlphaFoldDB" id="A0A420IE39"/>
<evidence type="ECO:0008006" key="4">
    <source>
        <dbReference type="Google" id="ProtNLM"/>
    </source>
</evidence>
<comment type="caution">
    <text evidence="2">The sequence shown here is derived from an EMBL/GenBank/DDBJ whole genome shotgun (WGS) entry which is preliminary data.</text>
</comment>
<feature type="compositionally biased region" description="Basic and acidic residues" evidence="1">
    <location>
        <begin position="420"/>
        <end position="435"/>
    </location>
</feature>
<feature type="compositionally biased region" description="Basic and acidic residues" evidence="1">
    <location>
        <begin position="455"/>
        <end position="464"/>
    </location>
</feature>
<feature type="compositionally biased region" description="Basic and acidic residues" evidence="1">
    <location>
        <begin position="133"/>
        <end position="147"/>
    </location>
</feature>
<dbReference type="EMBL" id="MCBS01024695">
    <property type="protein sequence ID" value="RKF72791.1"/>
    <property type="molecule type" value="Genomic_DNA"/>
</dbReference>
<proteinExistence type="predicted"/>
<organism evidence="2 3">
    <name type="scientific">Golovinomyces cichoracearum</name>
    <dbReference type="NCBI Taxonomy" id="62708"/>
    <lineage>
        <taxon>Eukaryota</taxon>
        <taxon>Fungi</taxon>
        <taxon>Dikarya</taxon>
        <taxon>Ascomycota</taxon>
        <taxon>Pezizomycotina</taxon>
        <taxon>Leotiomycetes</taxon>
        <taxon>Erysiphales</taxon>
        <taxon>Erysiphaceae</taxon>
        <taxon>Golovinomyces</taxon>
    </lineage>
</organism>
<gene>
    <name evidence="2" type="ORF">GcM1_246015</name>
</gene>
<feature type="region of interest" description="Disordered" evidence="1">
    <location>
        <begin position="419"/>
        <end position="472"/>
    </location>
</feature>
<protein>
    <recommendedName>
        <fullName evidence="4">Transcriptional regulator</fullName>
    </recommendedName>
</protein>
<feature type="region of interest" description="Disordered" evidence="1">
    <location>
        <begin position="485"/>
        <end position="537"/>
    </location>
</feature>
<accession>A0A420IE39</accession>
<evidence type="ECO:0000313" key="2">
    <source>
        <dbReference type="EMBL" id="RKF72791.1"/>
    </source>
</evidence>
<feature type="compositionally biased region" description="Polar residues" evidence="1">
    <location>
        <begin position="211"/>
        <end position="224"/>
    </location>
</feature>
<dbReference type="Proteomes" id="UP000285326">
    <property type="component" value="Unassembled WGS sequence"/>
</dbReference>
<reference evidence="2 3" key="1">
    <citation type="journal article" date="2018" name="BMC Genomics">
        <title>Comparative genome analyses reveal sequence features reflecting distinct modes of host-adaptation between dicot and monocot powdery mildew.</title>
        <authorList>
            <person name="Wu Y."/>
            <person name="Ma X."/>
            <person name="Pan Z."/>
            <person name="Kale S.D."/>
            <person name="Song Y."/>
            <person name="King H."/>
            <person name="Zhang Q."/>
            <person name="Presley C."/>
            <person name="Deng X."/>
            <person name="Wei C.I."/>
            <person name="Xiao S."/>
        </authorList>
    </citation>
    <scope>NUCLEOTIDE SEQUENCE [LARGE SCALE GENOMIC DNA]</scope>
    <source>
        <strain evidence="2">UMSG1</strain>
    </source>
</reference>
<feature type="compositionally biased region" description="Basic residues" evidence="1">
    <location>
        <begin position="175"/>
        <end position="185"/>
    </location>
</feature>
<feature type="region of interest" description="Disordered" evidence="1">
    <location>
        <begin position="322"/>
        <end position="345"/>
    </location>
</feature>
<sequence>MNVNLTSPEIKAKLRQVTTDEFYGANRDDLTVRLVRDEVERVLGLEKSFLRSKVWNSKSKDIIKARVVNLKINYSQELLGQEEEGQDHQSDSTNGDERTIEVQASFGEGHKNIQQETNNLIDQDPLLKNNCTIERDKENNNDAERTSLKYSTESSEESEEVSRRCRLEYQESASKRRRLVKRGPNHKSSTLNSNDKKKEQQILDNEDCTGNLPNKSLSSMTVTHSSDKSTRKLITKSGATKILDNSLNLPDVTREINGTETIKAKKLSNLVTSRGKKITEDYGELLPDQEEACITDTSILYDETPSKTKRKKIDEDTVVNKKKLKRSQQQRQEARKTKDPSMLSSDELTIKNLRCQLRKCGNCKNWSSELKEYGSDTKAKIRHLKRALEAMGMKGRFSEAKARSIKEARELMADVEAVQEGEKKWGLRQENEKSKMTNSTMQKREEEEEPDQEEKDNNIKFAHDKKAKPKAKQVIDYLSDELSLDYRNTKQRDVNGNKMTRKSSTRSKSTADCVRISNRKRPSNALDWLQDEEDSDE</sequence>
<evidence type="ECO:0000256" key="1">
    <source>
        <dbReference type="SAM" id="MobiDB-lite"/>
    </source>
</evidence>